<evidence type="ECO:0000313" key="1">
    <source>
        <dbReference type="EMBL" id="VDL76206.1"/>
    </source>
</evidence>
<keyword evidence="2" id="KW-1185">Reference proteome</keyword>
<accession>A0A0N4Y8P7</accession>
<evidence type="ECO:0000313" key="3">
    <source>
        <dbReference type="WBParaSite" id="NBR_0001261601-mRNA-1"/>
    </source>
</evidence>
<dbReference type="WBParaSite" id="NBR_0001261601-mRNA-1">
    <property type="protein sequence ID" value="NBR_0001261601-mRNA-1"/>
    <property type="gene ID" value="NBR_0001261601"/>
</dbReference>
<proteinExistence type="predicted"/>
<evidence type="ECO:0000313" key="2">
    <source>
        <dbReference type="Proteomes" id="UP000271162"/>
    </source>
</evidence>
<organism evidence="3">
    <name type="scientific">Nippostrongylus brasiliensis</name>
    <name type="common">Rat hookworm</name>
    <dbReference type="NCBI Taxonomy" id="27835"/>
    <lineage>
        <taxon>Eukaryota</taxon>
        <taxon>Metazoa</taxon>
        <taxon>Ecdysozoa</taxon>
        <taxon>Nematoda</taxon>
        <taxon>Chromadorea</taxon>
        <taxon>Rhabditida</taxon>
        <taxon>Rhabditina</taxon>
        <taxon>Rhabditomorpha</taxon>
        <taxon>Strongyloidea</taxon>
        <taxon>Heligmosomidae</taxon>
        <taxon>Nippostrongylus</taxon>
    </lineage>
</organism>
<dbReference type="AlphaFoldDB" id="A0A0N4Y8P7"/>
<name>A0A0N4Y8P7_NIPBR</name>
<gene>
    <name evidence="1" type="ORF">NBR_LOCUS12617</name>
</gene>
<reference evidence="3" key="1">
    <citation type="submission" date="2017-02" db="UniProtKB">
        <authorList>
            <consortium name="WormBaseParasite"/>
        </authorList>
    </citation>
    <scope>IDENTIFICATION</scope>
</reference>
<reference evidence="1 2" key="2">
    <citation type="submission" date="2018-11" db="EMBL/GenBank/DDBJ databases">
        <authorList>
            <consortium name="Pathogen Informatics"/>
        </authorList>
    </citation>
    <scope>NUCLEOTIDE SEQUENCE [LARGE SCALE GENOMIC DNA]</scope>
</reference>
<sequence length="67" mass="7023">MVAPIESIRLEFEFQQQQPAEIQLAVVMSVVGGDGGWRSVGVSFVAGGGRVRGEGVGGRGGRQYNTS</sequence>
<dbReference type="Proteomes" id="UP000271162">
    <property type="component" value="Unassembled WGS sequence"/>
</dbReference>
<dbReference type="EMBL" id="UYSL01020807">
    <property type="protein sequence ID" value="VDL76206.1"/>
    <property type="molecule type" value="Genomic_DNA"/>
</dbReference>
<protein>
    <submittedName>
        <fullName evidence="1 3">Uncharacterized protein</fullName>
    </submittedName>
</protein>